<evidence type="ECO:0000259" key="4">
    <source>
        <dbReference type="PROSITE" id="PS50110"/>
    </source>
</evidence>
<evidence type="ECO:0000256" key="3">
    <source>
        <dbReference type="SAM" id="MobiDB-lite"/>
    </source>
</evidence>
<sequence length="130" mass="13813">MGPRILVVEDDHALRDVLRRGLYDEDFDPVPAADGTTALRLATANVAAAVLDIGVPDADGRDVCQALRANGFLAPVIFLTARHHITDRLSGFSAGATTTCRSRSTSPNSPPDCEPHSSGPLRVPRPQSET</sequence>
<dbReference type="PANTHER" id="PTHR48111">
    <property type="entry name" value="REGULATOR OF RPOS"/>
    <property type="match status" value="1"/>
</dbReference>
<feature type="compositionally biased region" description="Polar residues" evidence="3">
    <location>
        <begin position="96"/>
        <end position="107"/>
    </location>
</feature>
<evidence type="ECO:0000256" key="1">
    <source>
        <dbReference type="ARBA" id="ARBA00023125"/>
    </source>
</evidence>
<dbReference type="PROSITE" id="PS50110">
    <property type="entry name" value="RESPONSE_REGULATORY"/>
    <property type="match status" value="1"/>
</dbReference>
<dbReference type="InterPro" id="IPR039420">
    <property type="entry name" value="WalR-like"/>
</dbReference>
<reference evidence="5 6" key="1">
    <citation type="journal article" date="2019" name="Int. J. Syst. Evol. Microbiol.">
        <title>The Global Catalogue of Microorganisms (GCM) 10K type strain sequencing project: providing services to taxonomists for standard genome sequencing and annotation.</title>
        <authorList>
            <consortium name="The Broad Institute Genomics Platform"/>
            <consortium name="The Broad Institute Genome Sequencing Center for Infectious Disease"/>
            <person name="Wu L."/>
            <person name="Ma J."/>
        </authorList>
    </citation>
    <scope>NUCLEOTIDE SEQUENCE [LARGE SCALE GENOMIC DNA]</scope>
    <source>
        <strain evidence="5 6">JCM 11444</strain>
    </source>
</reference>
<gene>
    <name evidence="5" type="ORF">GCM10009575_026510</name>
</gene>
<dbReference type="InterPro" id="IPR001789">
    <property type="entry name" value="Sig_transdc_resp-reg_receiver"/>
</dbReference>
<protein>
    <recommendedName>
        <fullName evidence="4">Response regulatory domain-containing protein</fullName>
    </recommendedName>
</protein>
<keyword evidence="1" id="KW-0238">DNA-binding</keyword>
<evidence type="ECO:0000256" key="2">
    <source>
        <dbReference type="PROSITE-ProRule" id="PRU00169"/>
    </source>
</evidence>
<dbReference type="SMART" id="SM00448">
    <property type="entry name" value="REC"/>
    <property type="match status" value="1"/>
</dbReference>
<dbReference type="PANTHER" id="PTHR48111:SF37">
    <property type="entry name" value="RESPONSE REGULATOR PROTEIN CARR"/>
    <property type="match status" value="1"/>
</dbReference>
<name>A0ABN1PDJ8_9ACTN</name>
<evidence type="ECO:0000313" key="5">
    <source>
        <dbReference type="EMBL" id="GAA0926753.1"/>
    </source>
</evidence>
<dbReference type="CDD" id="cd17574">
    <property type="entry name" value="REC_OmpR"/>
    <property type="match status" value="1"/>
</dbReference>
<proteinExistence type="predicted"/>
<feature type="modified residue" description="4-aspartylphosphate" evidence="2">
    <location>
        <position position="52"/>
    </location>
</feature>
<keyword evidence="6" id="KW-1185">Reference proteome</keyword>
<accession>A0ABN1PDJ8</accession>
<dbReference type="Gene3D" id="3.40.50.2300">
    <property type="match status" value="1"/>
</dbReference>
<dbReference type="InterPro" id="IPR011006">
    <property type="entry name" value="CheY-like_superfamily"/>
</dbReference>
<organism evidence="5 6">
    <name type="scientific">Streptomyces rhizosphaericus</name>
    <dbReference type="NCBI Taxonomy" id="114699"/>
    <lineage>
        <taxon>Bacteria</taxon>
        <taxon>Bacillati</taxon>
        <taxon>Actinomycetota</taxon>
        <taxon>Actinomycetes</taxon>
        <taxon>Kitasatosporales</taxon>
        <taxon>Streptomycetaceae</taxon>
        <taxon>Streptomyces</taxon>
        <taxon>Streptomyces violaceusniger group</taxon>
    </lineage>
</organism>
<comment type="caution">
    <text evidence="5">The sequence shown here is derived from an EMBL/GenBank/DDBJ whole genome shotgun (WGS) entry which is preliminary data.</text>
</comment>
<feature type="region of interest" description="Disordered" evidence="3">
    <location>
        <begin position="96"/>
        <end position="130"/>
    </location>
</feature>
<dbReference type="SUPFAM" id="SSF52172">
    <property type="entry name" value="CheY-like"/>
    <property type="match status" value="1"/>
</dbReference>
<feature type="domain" description="Response regulatory" evidence="4">
    <location>
        <begin position="4"/>
        <end position="118"/>
    </location>
</feature>
<dbReference type="EMBL" id="BAAAID010000013">
    <property type="protein sequence ID" value="GAA0926753.1"/>
    <property type="molecule type" value="Genomic_DNA"/>
</dbReference>
<evidence type="ECO:0000313" key="6">
    <source>
        <dbReference type="Proteomes" id="UP001500418"/>
    </source>
</evidence>
<keyword evidence="2" id="KW-0597">Phosphoprotein</keyword>
<dbReference type="Pfam" id="PF00072">
    <property type="entry name" value="Response_reg"/>
    <property type="match status" value="1"/>
</dbReference>
<dbReference type="Proteomes" id="UP001500418">
    <property type="component" value="Unassembled WGS sequence"/>
</dbReference>